<name>A0A3L7E098_9GAMM</name>
<evidence type="ECO:0000313" key="6">
    <source>
        <dbReference type="Proteomes" id="UP000265509"/>
    </source>
</evidence>
<reference evidence="5 6" key="1">
    <citation type="submission" date="2018-07" db="EMBL/GenBank/DDBJ databases">
        <title>Halioglobus sp. genome submission.</title>
        <authorList>
            <person name="Ye M.-Q."/>
            <person name="Du Z.-J."/>
        </authorList>
    </citation>
    <scope>NUCLEOTIDE SEQUENCE [LARGE SCALE GENOMIC DNA]</scope>
    <source>
        <strain evidence="5 6">U0301</strain>
    </source>
</reference>
<accession>A0A3L7E098</accession>
<protein>
    <recommendedName>
        <fullName evidence="2">3-hydroxyisobutyryl-CoA hydrolase</fullName>
        <ecNumber evidence="2">3.1.2.4</ecNumber>
    </recommendedName>
</protein>
<dbReference type="Pfam" id="PF16113">
    <property type="entry name" value="ECH_2"/>
    <property type="match status" value="1"/>
</dbReference>
<dbReference type="GO" id="GO:0016853">
    <property type="term" value="F:isomerase activity"/>
    <property type="evidence" value="ECO:0007669"/>
    <property type="project" value="UniProtKB-KW"/>
</dbReference>
<keyword evidence="3" id="KW-0378">Hydrolase</keyword>
<evidence type="ECO:0000256" key="3">
    <source>
        <dbReference type="ARBA" id="ARBA00022801"/>
    </source>
</evidence>
<evidence type="ECO:0000256" key="2">
    <source>
        <dbReference type="ARBA" id="ARBA00011915"/>
    </source>
</evidence>
<dbReference type="Proteomes" id="UP000265509">
    <property type="component" value="Unassembled WGS sequence"/>
</dbReference>
<evidence type="ECO:0000313" key="5">
    <source>
        <dbReference type="EMBL" id="RLQ21671.1"/>
    </source>
</evidence>
<evidence type="ECO:0000256" key="1">
    <source>
        <dbReference type="ARBA" id="ARBA00001709"/>
    </source>
</evidence>
<dbReference type="GO" id="GO:0005829">
    <property type="term" value="C:cytosol"/>
    <property type="evidence" value="ECO:0007669"/>
    <property type="project" value="TreeGrafter"/>
</dbReference>
<dbReference type="GO" id="GO:0003860">
    <property type="term" value="F:3-hydroxyisobutyryl-CoA hydrolase activity"/>
    <property type="evidence" value="ECO:0007669"/>
    <property type="project" value="UniProtKB-EC"/>
</dbReference>
<dbReference type="OrthoDB" id="9790967at2"/>
<dbReference type="InterPro" id="IPR029045">
    <property type="entry name" value="ClpP/crotonase-like_dom_sf"/>
</dbReference>
<dbReference type="InterPro" id="IPR045004">
    <property type="entry name" value="ECH_dom"/>
</dbReference>
<sequence length="375" mass="40691">MEESLMVAPVLFAEIPAAAGKLGRITLSVEATLNSLTLEMVDLLQQRLDAWAADDSIAAVFIEGAGDKAFCAGGDVQALYRSAVEQPGGPCEYAEAFFAREYRLNYALHTYAKPLICWGHGIVMGGGLGVMAGCSHRVVTERTRIAMPEITIALFPDVGGSWFLNHAPGKTGEFLALTGASINAADAIYIGIADRFIASEHKDAVISGLLKQQWDAEPALNHALVRHVLRPFAEQSIAASPAGQVEPHAATIAQLLDGDDIHDIIDKITSQDTDDPWLAKARDSLAQGSRLAALWIDRQLWETRHAGLAAIFQAEIQLATNIVRHPEFAEGVRALLIDKDRNPRWQYSDSRDIPPALLDQFFTPPWGENPLADLG</sequence>
<dbReference type="Gene3D" id="3.90.226.10">
    <property type="entry name" value="2-enoyl-CoA Hydratase, Chain A, domain 1"/>
    <property type="match status" value="1"/>
</dbReference>
<dbReference type="CDD" id="cd06558">
    <property type="entry name" value="crotonase-like"/>
    <property type="match status" value="1"/>
</dbReference>
<organism evidence="5 6">
    <name type="scientific">Seongchinamella sediminis</name>
    <dbReference type="NCBI Taxonomy" id="2283635"/>
    <lineage>
        <taxon>Bacteria</taxon>
        <taxon>Pseudomonadati</taxon>
        <taxon>Pseudomonadota</taxon>
        <taxon>Gammaproteobacteria</taxon>
        <taxon>Cellvibrionales</taxon>
        <taxon>Halieaceae</taxon>
        <taxon>Seongchinamella</taxon>
    </lineage>
</organism>
<dbReference type="EC" id="3.1.2.4" evidence="2"/>
<dbReference type="GO" id="GO:0006574">
    <property type="term" value="P:L-valine catabolic process"/>
    <property type="evidence" value="ECO:0007669"/>
    <property type="project" value="TreeGrafter"/>
</dbReference>
<proteinExistence type="predicted"/>
<dbReference type="InterPro" id="IPR032259">
    <property type="entry name" value="HIBYL-CoA-H"/>
</dbReference>
<dbReference type="PANTHER" id="PTHR43176:SF3">
    <property type="entry name" value="3-HYDROXYISOBUTYRYL-COA HYDROLASE, MITOCHONDRIAL"/>
    <property type="match status" value="1"/>
</dbReference>
<dbReference type="NCBIfam" id="NF004127">
    <property type="entry name" value="PRK05617.1"/>
    <property type="match status" value="1"/>
</dbReference>
<dbReference type="EMBL" id="QRAN01000011">
    <property type="protein sequence ID" value="RLQ21671.1"/>
    <property type="molecule type" value="Genomic_DNA"/>
</dbReference>
<keyword evidence="6" id="KW-1185">Reference proteome</keyword>
<keyword evidence="5" id="KW-0413">Isomerase</keyword>
<comment type="caution">
    <text evidence="5">The sequence shown here is derived from an EMBL/GenBank/DDBJ whole genome shotgun (WGS) entry which is preliminary data.</text>
</comment>
<dbReference type="SUPFAM" id="SSF52096">
    <property type="entry name" value="ClpP/crotonase"/>
    <property type="match status" value="1"/>
</dbReference>
<feature type="domain" description="Enoyl-CoA hydratase/isomerase" evidence="4">
    <location>
        <begin position="23"/>
        <end position="362"/>
    </location>
</feature>
<gene>
    <name evidence="5" type="ORF">DWB85_11695</name>
</gene>
<evidence type="ECO:0000259" key="4">
    <source>
        <dbReference type="Pfam" id="PF16113"/>
    </source>
</evidence>
<dbReference type="AlphaFoldDB" id="A0A3L7E098"/>
<comment type="catalytic activity">
    <reaction evidence="1">
        <text>3-hydroxy-2-methylpropanoyl-CoA + H2O = 3-hydroxy-2-methylpropanoate + CoA + H(+)</text>
        <dbReference type="Rhea" id="RHEA:20888"/>
        <dbReference type="ChEBI" id="CHEBI:11805"/>
        <dbReference type="ChEBI" id="CHEBI:15377"/>
        <dbReference type="ChEBI" id="CHEBI:15378"/>
        <dbReference type="ChEBI" id="CHEBI:57287"/>
        <dbReference type="ChEBI" id="CHEBI:57340"/>
        <dbReference type="EC" id="3.1.2.4"/>
    </reaction>
</comment>
<dbReference type="PANTHER" id="PTHR43176">
    <property type="entry name" value="3-HYDROXYISOBUTYRYL-COA HYDROLASE-RELATED"/>
    <property type="match status" value="1"/>
</dbReference>